<evidence type="ECO:0000256" key="7">
    <source>
        <dbReference type="ARBA" id="ARBA00023180"/>
    </source>
</evidence>
<dbReference type="PANTHER" id="PTHR19433:SF111">
    <property type="entry name" value="T CELL RECEPTOR ALPHA VARIABLE 4"/>
    <property type="match status" value="1"/>
</dbReference>
<evidence type="ECO:0000256" key="8">
    <source>
        <dbReference type="SAM" id="Phobius"/>
    </source>
</evidence>
<dbReference type="InterPro" id="IPR007110">
    <property type="entry name" value="Ig-like_dom"/>
</dbReference>
<dbReference type="InterPro" id="IPR003599">
    <property type="entry name" value="Ig_sub"/>
</dbReference>
<dbReference type="InterPro" id="IPR052051">
    <property type="entry name" value="TCR_complex_component"/>
</dbReference>
<feature type="signal peptide" evidence="9">
    <location>
        <begin position="1"/>
        <end position="20"/>
    </location>
</feature>
<dbReference type="InterPro" id="IPR013106">
    <property type="entry name" value="Ig_V-set"/>
</dbReference>
<evidence type="ECO:0000256" key="5">
    <source>
        <dbReference type="ARBA" id="ARBA00023136"/>
    </source>
</evidence>
<evidence type="ECO:0000256" key="6">
    <source>
        <dbReference type="ARBA" id="ARBA00023157"/>
    </source>
</evidence>
<evidence type="ECO:0000256" key="3">
    <source>
        <dbReference type="ARBA" id="ARBA00022729"/>
    </source>
</evidence>
<dbReference type="AlphaFoldDB" id="A0A6G0J8Q5"/>
<dbReference type="InterPro" id="IPR036179">
    <property type="entry name" value="Ig-like_dom_sf"/>
</dbReference>
<evidence type="ECO:0000256" key="9">
    <source>
        <dbReference type="SAM" id="SignalP"/>
    </source>
</evidence>
<evidence type="ECO:0000313" key="12">
    <source>
        <dbReference type="Proteomes" id="UP000424527"/>
    </source>
</evidence>
<proteinExistence type="predicted"/>
<name>A0A6G0J8Q5_LARCR</name>
<evidence type="ECO:0000313" key="11">
    <source>
        <dbReference type="EMBL" id="KAE8300100.1"/>
    </source>
</evidence>
<dbReference type="SUPFAM" id="SSF48726">
    <property type="entry name" value="Immunoglobulin"/>
    <property type="match status" value="1"/>
</dbReference>
<dbReference type="EMBL" id="REGW02000001">
    <property type="protein sequence ID" value="KAE8300100.1"/>
    <property type="molecule type" value="Genomic_DNA"/>
</dbReference>
<evidence type="ECO:0000259" key="10">
    <source>
        <dbReference type="PROSITE" id="PS50835"/>
    </source>
</evidence>
<dbReference type="Proteomes" id="UP000424527">
    <property type="component" value="Unassembled WGS sequence"/>
</dbReference>
<keyword evidence="3 9" id="KW-0732">Signal</keyword>
<evidence type="ECO:0000256" key="4">
    <source>
        <dbReference type="ARBA" id="ARBA00022859"/>
    </source>
</evidence>
<gene>
    <name evidence="11" type="ORF">D5F01_LYC00235</name>
</gene>
<keyword evidence="5 8" id="KW-0472">Membrane</keyword>
<evidence type="ECO:0000256" key="2">
    <source>
        <dbReference type="ARBA" id="ARBA00022475"/>
    </source>
</evidence>
<keyword evidence="8" id="KW-1133">Transmembrane helix</keyword>
<keyword evidence="7" id="KW-0325">Glycoprotein</keyword>
<feature type="transmembrane region" description="Helical" evidence="8">
    <location>
        <begin position="151"/>
        <end position="175"/>
    </location>
</feature>
<sequence>MDVLHILLIALYGVVSYSHGQISGSELEVTARPGDNVAVYCDCKTSSGVYIVWFRNCSHENQPSLVLSYYSLIGTKNPLDPIPRFHFVFNDSSNSYNLMIMNVTDSDEGLYYCGTEQKKVDYKDYKITDRVEYRYGNVTTRIKINSSPQPWMMALTAAITILSSFLCFTLVCHFCQKTDGEAELLDSGWNQDEDMYLTRVVYRVKEGRKHQ</sequence>
<dbReference type="GO" id="GO:0009617">
    <property type="term" value="P:response to bacterium"/>
    <property type="evidence" value="ECO:0007669"/>
    <property type="project" value="TreeGrafter"/>
</dbReference>
<keyword evidence="4" id="KW-0391">Immunity</keyword>
<dbReference type="GO" id="GO:0005886">
    <property type="term" value="C:plasma membrane"/>
    <property type="evidence" value="ECO:0007669"/>
    <property type="project" value="UniProtKB-SubCell"/>
</dbReference>
<keyword evidence="2" id="KW-1003">Cell membrane</keyword>
<keyword evidence="6" id="KW-1015">Disulfide bond</keyword>
<dbReference type="SMART" id="SM00409">
    <property type="entry name" value="IG"/>
    <property type="match status" value="1"/>
</dbReference>
<evidence type="ECO:0000256" key="1">
    <source>
        <dbReference type="ARBA" id="ARBA00004236"/>
    </source>
</evidence>
<dbReference type="Gene3D" id="2.60.40.10">
    <property type="entry name" value="Immunoglobulins"/>
    <property type="match status" value="1"/>
</dbReference>
<dbReference type="PANTHER" id="PTHR19433">
    <property type="entry name" value="T-CELL RECEPTOR ALPHA CHAIN V REGION-RELATED"/>
    <property type="match status" value="1"/>
</dbReference>
<reference evidence="11 12" key="1">
    <citation type="submission" date="2019-07" db="EMBL/GenBank/DDBJ databases">
        <title>Chromosome genome assembly for large yellow croaker.</title>
        <authorList>
            <person name="Xiao S."/>
        </authorList>
    </citation>
    <scope>NUCLEOTIDE SEQUENCE [LARGE SCALE GENOMIC DNA]</scope>
    <source>
        <strain evidence="11">JMULYC20181020</strain>
        <tissue evidence="11">Muscle</tissue>
    </source>
</reference>
<organism evidence="11 12">
    <name type="scientific">Larimichthys crocea</name>
    <name type="common">Large yellow croaker</name>
    <name type="synonym">Pseudosciaena crocea</name>
    <dbReference type="NCBI Taxonomy" id="215358"/>
    <lineage>
        <taxon>Eukaryota</taxon>
        <taxon>Metazoa</taxon>
        <taxon>Chordata</taxon>
        <taxon>Craniata</taxon>
        <taxon>Vertebrata</taxon>
        <taxon>Euteleostomi</taxon>
        <taxon>Actinopterygii</taxon>
        <taxon>Neopterygii</taxon>
        <taxon>Teleostei</taxon>
        <taxon>Neoteleostei</taxon>
        <taxon>Acanthomorphata</taxon>
        <taxon>Eupercaria</taxon>
        <taxon>Sciaenidae</taxon>
        <taxon>Larimichthys</taxon>
    </lineage>
</organism>
<dbReference type="InterPro" id="IPR013783">
    <property type="entry name" value="Ig-like_fold"/>
</dbReference>
<protein>
    <recommendedName>
        <fullName evidence="10">Ig-like domain-containing protein</fullName>
    </recommendedName>
</protein>
<dbReference type="CDD" id="cd00099">
    <property type="entry name" value="IgV"/>
    <property type="match status" value="1"/>
</dbReference>
<keyword evidence="12" id="KW-1185">Reference proteome</keyword>
<dbReference type="GO" id="GO:0002376">
    <property type="term" value="P:immune system process"/>
    <property type="evidence" value="ECO:0007669"/>
    <property type="project" value="UniProtKB-KW"/>
</dbReference>
<feature type="chain" id="PRO_5026005093" description="Ig-like domain-containing protein" evidence="9">
    <location>
        <begin position="21"/>
        <end position="211"/>
    </location>
</feature>
<comment type="subcellular location">
    <subcellularLocation>
        <location evidence="1">Cell membrane</location>
    </subcellularLocation>
</comment>
<dbReference type="PROSITE" id="PS50835">
    <property type="entry name" value="IG_LIKE"/>
    <property type="match status" value="1"/>
</dbReference>
<feature type="domain" description="Ig-like" evidence="10">
    <location>
        <begin position="20"/>
        <end position="128"/>
    </location>
</feature>
<dbReference type="Pfam" id="PF07686">
    <property type="entry name" value="V-set"/>
    <property type="match status" value="1"/>
</dbReference>
<keyword evidence="8" id="KW-0812">Transmembrane</keyword>
<comment type="caution">
    <text evidence="11">The sequence shown here is derived from an EMBL/GenBank/DDBJ whole genome shotgun (WGS) entry which is preliminary data.</text>
</comment>
<accession>A0A6G0J8Q5</accession>